<dbReference type="PANTHER" id="PTHR47566">
    <property type="match status" value="1"/>
</dbReference>
<protein>
    <recommendedName>
        <fullName evidence="5">Leucine-rich repeat domain-containing protein</fullName>
    </recommendedName>
</protein>
<gene>
    <name evidence="3" type="ORF">J2Z70_004936</name>
</gene>
<proteinExistence type="predicted"/>
<organism evidence="3 4">
    <name type="scientific">Paenibacillus silagei</name>
    <dbReference type="NCBI Taxonomy" id="1670801"/>
    <lineage>
        <taxon>Bacteria</taxon>
        <taxon>Bacillati</taxon>
        <taxon>Bacillota</taxon>
        <taxon>Bacilli</taxon>
        <taxon>Bacillales</taxon>
        <taxon>Paenibacillaceae</taxon>
        <taxon>Paenibacillus</taxon>
    </lineage>
</organism>
<evidence type="ECO:0008006" key="5">
    <source>
        <dbReference type="Google" id="ProtNLM"/>
    </source>
</evidence>
<accession>A0ABS4NXI1</accession>
<dbReference type="EMBL" id="JAGGLV010000020">
    <property type="protein sequence ID" value="MBP2114752.1"/>
    <property type="molecule type" value="Genomic_DNA"/>
</dbReference>
<sequence>MQISITDDFADERFLQFVRYHFCGGRESVFRSDLDTVTTLKLEGCKLSSLQGIEQFTALQELDCSYNELTVLDLSQNAELFTVNCRSNRLIELNTQPNRLLKELDCSRNHIRTLDLSQNHALETLECHENMLSNLELSSNPRLKVLNCSYNSLHELKLSDNTALERVDCGSNYIIELDMASCTELTEIRCNHNHLTRLDTSGNPSLTSLRCFNNHLTSLDLSHNLQLTELYCSENKLTVLDTSLHSQLVQLDYANNLITQPDHMVEGVGIFQYDTTFTCYKAQLQIRGSELAVTAEVPTKAAMSGLTSQIQKVWAGLEGLLDRVLQLIADAHPDEDVNELVLADLTFAEDHSFRIGYDAGDTPAGQLCIYAAFDHQGELADQLSYEMY</sequence>
<dbReference type="InterPro" id="IPR032675">
    <property type="entry name" value="LRR_dom_sf"/>
</dbReference>
<comment type="caution">
    <text evidence="3">The sequence shown here is derived from an EMBL/GenBank/DDBJ whole genome shotgun (WGS) entry which is preliminary data.</text>
</comment>
<dbReference type="Proteomes" id="UP000773462">
    <property type="component" value="Unassembled WGS sequence"/>
</dbReference>
<keyword evidence="4" id="KW-1185">Reference proteome</keyword>
<evidence type="ECO:0000313" key="4">
    <source>
        <dbReference type="Proteomes" id="UP000773462"/>
    </source>
</evidence>
<keyword evidence="1" id="KW-0433">Leucine-rich repeat</keyword>
<dbReference type="Gene3D" id="3.80.10.10">
    <property type="entry name" value="Ribonuclease Inhibitor"/>
    <property type="match status" value="1"/>
</dbReference>
<name>A0ABS4NXI1_9BACL</name>
<dbReference type="PANTHER" id="PTHR47566:SF1">
    <property type="entry name" value="PROTEIN NUD1"/>
    <property type="match status" value="1"/>
</dbReference>
<dbReference type="InterPro" id="IPR052574">
    <property type="entry name" value="CDIRP"/>
</dbReference>
<evidence type="ECO:0000256" key="2">
    <source>
        <dbReference type="ARBA" id="ARBA00022737"/>
    </source>
</evidence>
<dbReference type="RefSeq" id="WP_245368489.1">
    <property type="nucleotide sequence ID" value="NZ_JAGGLV010000020.1"/>
</dbReference>
<dbReference type="SUPFAM" id="SSF52058">
    <property type="entry name" value="L domain-like"/>
    <property type="match status" value="1"/>
</dbReference>
<evidence type="ECO:0000256" key="1">
    <source>
        <dbReference type="ARBA" id="ARBA00022614"/>
    </source>
</evidence>
<keyword evidence="2" id="KW-0677">Repeat</keyword>
<reference evidence="3 4" key="1">
    <citation type="submission" date="2021-03" db="EMBL/GenBank/DDBJ databases">
        <title>Genomic Encyclopedia of Type Strains, Phase IV (KMG-IV): sequencing the most valuable type-strain genomes for metagenomic binning, comparative biology and taxonomic classification.</title>
        <authorList>
            <person name="Goeker M."/>
        </authorList>
    </citation>
    <scope>NUCLEOTIDE SEQUENCE [LARGE SCALE GENOMIC DNA]</scope>
    <source>
        <strain evidence="3 4">DSM 101953</strain>
    </source>
</reference>
<evidence type="ECO:0000313" key="3">
    <source>
        <dbReference type="EMBL" id="MBP2114752.1"/>
    </source>
</evidence>